<dbReference type="InterPro" id="IPR006578">
    <property type="entry name" value="MADF-dom"/>
</dbReference>
<evidence type="ECO:0000259" key="1">
    <source>
        <dbReference type="PROSITE" id="PS51029"/>
    </source>
</evidence>
<dbReference type="PANTHER" id="PTHR21505:SF12">
    <property type="entry name" value="MADF DOMAIN-CONTAINING PROTEIN-RELATED"/>
    <property type="match status" value="1"/>
</dbReference>
<dbReference type="PROSITE" id="PS51029">
    <property type="entry name" value="MADF"/>
    <property type="match status" value="1"/>
</dbReference>
<evidence type="ECO:0000313" key="2">
    <source>
        <dbReference type="EMBL" id="KAF0711290.1"/>
    </source>
</evidence>
<dbReference type="Pfam" id="PF10545">
    <property type="entry name" value="MADF_DNA_bdg"/>
    <property type="match status" value="1"/>
</dbReference>
<evidence type="ECO:0000313" key="3">
    <source>
        <dbReference type="Proteomes" id="UP000478052"/>
    </source>
</evidence>
<dbReference type="SMART" id="SM00595">
    <property type="entry name" value="MADF"/>
    <property type="match status" value="1"/>
</dbReference>
<dbReference type="Proteomes" id="UP000478052">
    <property type="component" value="Unassembled WGS sequence"/>
</dbReference>
<protein>
    <submittedName>
        <fullName evidence="2">Putative alcohol dehydrogenase transcription factor myb/sant-like protein</fullName>
    </submittedName>
</protein>
<accession>A0A6G0VVE7</accession>
<dbReference type="OrthoDB" id="8881252at2759"/>
<organism evidence="2 3">
    <name type="scientific">Aphis craccivora</name>
    <name type="common">Cowpea aphid</name>
    <dbReference type="NCBI Taxonomy" id="307492"/>
    <lineage>
        <taxon>Eukaryota</taxon>
        <taxon>Metazoa</taxon>
        <taxon>Ecdysozoa</taxon>
        <taxon>Arthropoda</taxon>
        <taxon>Hexapoda</taxon>
        <taxon>Insecta</taxon>
        <taxon>Pterygota</taxon>
        <taxon>Neoptera</taxon>
        <taxon>Paraneoptera</taxon>
        <taxon>Hemiptera</taxon>
        <taxon>Sternorrhyncha</taxon>
        <taxon>Aphidomorpha</taxon>
        <taxon>Aphidoidea</taxon>
        <taxon>Aphididae</taxon>
        <taxon>Aphidini</taxon>
        <taxon>Aphis</taxon>
        <taxon>Aphis</taxon>
    </lineage>
</organism>
<reference evidence="2 3" key="1">
    <citation type="submission" date="2019-08" db="EMBL/GenBank/DDBJ databases">
        <title>Whole genome of Aphis craccivora.</title>
        <authorList>
            <person name="Voronova N.V."/>
            <person name="Shulinski R.S."/>
            <person name="Bandarenka Y.V."/>
            <person name="Zhorov D.G."/>
            <person name="Warner D."/>
        </authorList>
    </citation>
    <scope>NUCLEOTIDE SEQUENCE [LARGE SCALE GENOMIC DNA]</scope>
    <source>
        <strain evidence="2">180601</strain>
        <tissue evidence="2">Whole Body</tissue>
    </source>
</reference>
<gene>
    <name evidence="2" type="ORF">FWK35_00034234</name>
</gene>
<dbReference type="EMBL" id="VUJU01011315">
    <property type="protein sequence ID" value="KAF0711290.1"/>
    <property type="molecule type" value="Genomic_DNA"/>
</dbReference>
<keyword evidence="3" id="KW-1185">Reference proteome</keyword>
<dbReference type="AlphaFoldDB" id="A0A6G0VVE7"/>
<proteinExistence type="predicted"/>
<feature type="domain" description="MADF" evidence="1">
    <location>
        <begin position="15"/>
        <end position="107"/>
    </location>
</feature>
<name>A0A6G0VVE7_APHCR</name>
<dbReference type="PANTHER" id="PTHR21505">
    <property type="entry name" value="MADF DOMAIN-CONTAINING PROTEIN-RELATED"/>
    <property type="match status" value="1"/>
</dbReference>
<sequence>MSSSKKEWTIDETHKLISDYENNPCLWNPKDIKYKDKLARGEAVRQLAVSFNTSECEIQRKLYGLRNQHAGETRKEKITRTGQGADEMYKSKWIYFESLKFLSTEGNVGRKL</sequence>
<comment type="caution">
    <text evidence="2">The sequence shown here is derived from an EMBL/GenBank/DDBJ whole genome shotgun (WGS) entry which is preliminary data.</text>
</comment>